<feature type="transmembrane region" description="Helical" evidence="1">
    <location>
        <begin position="36"/>
        <end position="59"/>
    </location>
</feature>
<gene>
    <name evidence="2" type="ORF">G6N73_19120</name>
</gene>
<evidence type="ECO:0000313" key="3">
    <source>
        <dbReference type="Proteomes" id="UP001642900"/>
    </source>
</evidence>
<keyword evidence="1" id="KW-0472">Membrane</keyword>
<dbReference type="EMBL" id="JAAKZF010000029">
    <property type="protein sequence ID" value="NGO53253.1"/>
    <property type="molecule type" value="Genomic_DNA"/>
</dbReference>
<feature type="transmembrane region" description="Helical" evidence="1">
    <location>
        <begin position="6"/>
        <end position="24"/>
    </location>
</feature>
<keyword evidence="1" id="KW-0812">Transmembrane</keyword>
<protein>
    <submittedName>
        <fullName evidence="2">Uncharacterized protein</fullName>
    </submittedName>
</protein>
<evidence type="ECO:0000313" key="2">
    <source>
        <dbReference type="EMBL" id="NGO53253.1"/>
    </source>
</evidence>
<organism evidence="2 3">
    <name type="scientific">Allomesorhizobium camelthorni</name>
    <dbReference type="NCBI Taxonomy" id="475069"/>
    <lineage>
        <taxon>Bacteria</taxon>
        <taxon>Pseudomonadati</taxon>
        <taxon>Pseudomonadota</taxon>
        <taxon>Alphaproteobacteria</taxon>
        <taxon>Hyphomicrobiales</taxon>
        <taxon>Phyllobacteriaceae</taxon>
        <taxon>Allomesorhizobium</taxon>
    </lineage>
</organism>
<feature type="transmembrane region" description="Helical" evidence="1">
    <location>
        <begin position="79"/>
        <end position="101"/>
    </location>
</feature>
<feature type="transmembrane region" description="Helical" evidence="1">
    <location>
        <begin position="121"/>
        <end position="146"/>
    </location>
</feature>
<sequence length="149" mass="16879">MHWWWLGLSLIGGVVLFLADLYRAQAKKGEPWLGKNWRVTLAFYVPMGAVSGWFMFYYGPPVLYRGVVAFIHLYNDPSAPLLKLVPGWVALMAAFAVMYGASKAWRGGRMARNAGLYRKSFWKLLLALCLWVGSATLIVVGFYVTIRLR</sequence>
<proteinExistence type="predicted"/>
<accession>A0A6G4WGD1</accession>
<reference evidence="2 3" key="1">
    <citation type="submission" date="2020-02" db="EMBL/GenBank/DDBJ databases">
        <title>Genome sequence of strain CCNWXJ40-4.</title>
        <authorList>
            <person name="Gao J."/>
            <person name="Sun J."/>
        </authorList>
    </citation>
    <scope>NUCLEOTIDE SEQUENCE [LARGE SCALE GENOMIC DNA]</scope>
    <source>
        <strain evidence="2 3">CCNWXJ 40-4</strain>
    </source>
</reference>
<comment type="caution">
    <text evidence="2">The sequence shown here is derived from an EMBL/GenBank/DDBJ whole genome shotgun (WGS) entry which is preliminary data.</text>
</comment>
<evidence type="ECO:0000256" key="1">
    <source>
        <dbReference type="SAM" id="Phobius"/>
    </source>
</evidence>
<name>A0A6G4WGD1_9HYPH</name>
<keyword evidence="1" id="KW-1133">Transmembrane helix</keyword>
<keyword evidence="3" id="KW-1185">Reference proteome</keyword>
<dbReference type="RefSeq" id="WP_165030447.1">
    <property type="nucleotide sequence ID" value="NZ_JAAKZF010000029.1"/>
</dbReference>
<dbReference type="Proteomes" id="UP001642900">
    <property type="component" value="Unassembled WGS sequence"/>
</dbReference>
<dbReference type="AlphaFoldDB" id="A0A6G4WGD1"/>